<comment type="caution">
    <text evidence="2">The sequence shown here is derived from an EMBL/GenBank/DDBJ whole genome shotgun (WGS) entry which is preliminary data.</text>
</comment>
<gene>
    <name evidence="2" type="ORF">GCM10010269_20550</name>
</gene>
<evidence type="ECO:0000259" key="1">
    <source>
        <dbReference type="SMART" id="SM00421"/>
    </source>
</evidence>
<sequence>MTTALPATTLTADQRRVAARLVYGVSNKAIASQVCLSVDGVASHLGAARKKMGCPGSSRAVLVHTLLAAREVPPPAGSGTVPAFTKHEVTVIRAIAKHTLNADIGNAIGVPADDVRAEIDATVDKGNARNATHLVGLAHTWGILGTSDTQPETEATATAEPAR</sequence>
<dbReference type="SUPFAM" id="SSF46894">
    <property type="entry name" value="C-terminal effector domain of the bipartite response regulators"/>
    <property type="match status" value="2"/>
</dbReference>
<dbReference type="GO" id="GO:0003677">
    <property type="term" value="F:DNA binding"/>
    <property type="evidence" value="ECO:0007669"/>
    <property type="project" value="InterPro"/>
</dbReference>
<organism evidence="2 3">
    <name type="scientific">Streptomyces humidus</name>
    <dbReference type="NCBI Taxonomy" id="52259"/>
    <lineage>
        <taxon>Bacteria</taxon>
        <taxon>Bacillati</taxon>
        <taxon>Actinomycetota</taxon>
        <taxon>Actinomycetes</taxon>
        <taxon>Kitasatosporales</taxon>
        <taxon>Streptomycetaceae</taxon>
        <taxon>Streptomyces</taxon>
    </lineage>
</organism>
<dbReference type="Pfam" id="PF00196">
    <property type="entry name" value="GerE"/>
    <property type="match status" value="1"/>
</dbReference>
<dbReference type="InterPro" id="IPR036388">
    <property type="entry name" value="WH-like_DNA-bd_sf"/>
</dbReference>
<dbReference type="Gene3D" id="1.10.10.10">
    <property type="entry name" value="Winged helix-like DNA-binding domain superfamily/Winged helix DNA-binding domain"/>
    <property type="match status" value="1"/>
</dbReference>
<proteinExistence type="predicted"/>
<feature type="domain" description="HTH luxR-type" evidence="1">
    <location>
        <begin position="7"/>
        <end position="66"/>
    </location>
</feature>
<dbReference type="AlphaFoldDB" id="A0A918L2Y3"/>
<evidence type="ECO:0000313" key="3">
    <source>
        <dbReference type="Proteomes" id="UP000606194"/>
    </source>
</evidence>
<dbReference type="EMBL" id="BMTL01000007">
    <property type="protein sequence ID" value="GGR81271.1"/>
    <property type="molecule type" value="Genomic_DNA"/>
</dbReference>
<dbReference type="SMART" id="SM00421">
    <property type="entry name" value="HTH_LUXR"/>
    <property type="match status" value="1"/>
</dbReference>
<dbReference type="InterPro" id="IPR000792">
    <property type="entry name" value="Tscrpt_reg_LuxR_C"/>
</dbReference>
<protein>
    <recommendedName>
        <fullName evidence="1">HTH luxR-type domain-containing protein</fullName>
    </recommendedName>
</protein>
<evidence type="ECO:0000313" key="2">
    <source>
        <dbReference type="EMBL" id="GGR81271.1"/>
    </source>
</evidence>
<dbReference type="InterPro" id="IPR016032">
    <property type="entry name" value="Sig_transdc_resp-reg_C-effctor"/>
</dbReference>
<name>A0A918L2Y3_9ACTN</name>
<accession>A0A918L2Y3</accession>
<dbReference type="Proteomes" id="UP000606194">
    <property type="component" value="Unassembled WGS sequence"/>
</dbReference>
<keyword evidence="3" id="KW-1185">Reference proteome</keyword>
<dbReference type="RefSeq" id="WP_190148949.1">
    <property type="nucleotide sequence ID" value="NZ_BMTL01000007.1"/>
</dbReference>
<reference evidence="2" key="1">
    <citation type="journal article" date="2014" name="Int. J. Syst. Evol. Microbiol.">
        <title>Complete genome sequence of Corynebacterium casei LMG S-19264T (=DSM 44701T), isolated from a smear-ripened cheese.</title>
        <authorList>
            <consortium name="US DOE Joint Genome Institute (JGI-PGF)"/>
            <person name="Walter F."/>
            <person name="Albersmeier A."/>
            <person name="Kalinowski J."/>
            <person name="Ruckert C."/>
        </authorList>
    </citation>
    <scope>NUCLEOTIDE SEQUENCE</scope>
    <source>
        <strain evidence="2">JCM 4386</strain>
    </source>
</reference>
<reference evidence="2" key="2">
    <citation type="submission" date="2020-09" db="EMBL/GenBank/DDBJ databases">
        <authorList>
            <person name="Sun Q."/>
            <person name="Ohkuma M."/>
        </authorList>
    </citation>
    <scope>NUCLEOTIDE SEQUENCE</scope>
    <source>
        <strain evidence="2">JCM 4386</strain>
    </source>
</reference>
<dbReference type="GO" id="GO:0006355">
    <property type="term" value="P:regulation of DNA-templated transcription"/>
    <property type="evidence" value="ECO:0007669"/>
    <property type="project" value="InterPro"/>
</dbReference>